<keyword evidence="5 9" id="KW-0472">Membrane</keyword>
<evidence type="ECO:0000256" key="5">
    <source>
        <dbReference type="ARBA" id="ARBA00023136"/>
    </source>
</evidence>
<protein>
    <recommendedName>
        <fullName evidence="6">Complex I assembly factor TIMMDC1, mitochondrial</fullName>
    </recommendedName>
    <alternativeName>
        <fullName evidence="7">Translocase of inner mitochondrial membrane domain-containing protein 1</fullName>
    </alternativeName>
</protein>
<evidence type="ECO:0000256" key="7">
    <source>
        <dbReference type="ARBA" id="ARBA00041344"/>
    </source>
</evidence>
<comment type="subcellular location">
    <subcellularLocation>
        <location evidence="1">Membrane</location>
        <topology evidence="1">Multi-pass membrane protein</topology>
    </subcellularLocation>
</comment>
<dbReference type="GO" id="GO:0005739">
    <property type="term" value="C:mitochondrion"/>
    <property type="evidence" value="ECO:0007669"/>
    <property type="project" value="TreeGrafter"/>
</dbReference>
<proteinExistence type="inferred from homology"/>
<comment type="similarity">
    <text evidence="2">Belongs to the Tim17/Tim22/Tim23 family.</text>
</comment>
<dbReference type="Proteomes" id="UP001175271">
    <property type="component" value="Unassembled WGS sequence"/>
</dbReference>
<evidence type="ECO:0000256" key="1">
    <source>
        <dbReference type="ARBA" id="ARBA00004141"/>
    </source>
</evidence>
<dbReference type="GO" id="GO:0032981">
    <property type="term" value="P:mitochondrial respiratory chain complex I assembly"/>
    <property type="evidence" value="ECO:0007669"/>
    <property type="project" value="InterPro"/>
</dbReference>
<evidence type="ECO:0000256" key="2">
    <source>
        <dbReference type="ARBA" id="ARBA00008444"/>
    </source>
</evidence>
<name>A0AA39INL6_9BILA</name>
<gene>
    <name evidence="11" type="ORF">QR680_010333</name>
</gene>
<keyword evidence="4 9" id="KW-1133">Transmembrane helix</keyword>
<evidence type="ECO:0000313" key="11">
    <source>
        <dbReference type="EMBL" id="KAK0427627.1"/>
    </source>
</evidence>
<evidence type="ECO:0000256" key="8">
    <source>
        <dbReference type="PROSITE-ProRule" id="PRU01005"/>
    </source>
</evidence>
<organism evidence="11 12">
    <name type="scientific">Steinernema hermaphroditum</name>
    <dbReference type="NCBI Taxonomy" id="289476"/>
    <lineage>
        <taxon>Eukaryota</taxon>
        <taxon>Metazoa</taxon>
        <taxon>Ecdysozoa</taxon>
        <taxon>Nematoda</taxon>
        <taxon>Chromadorea</taxon>
        <taxon>Rhabditida</taxon>
        <taxon>Tylenchina</taxon>
        <taxon>Panagrolaimomorpha</taxon>
        <taxon>Strongyloidoidea</taxon>
        <taxon>Steinernematidae</taxon>
        <taxon>Steinernema</taxon>
    </lineage>
</organism>
<dbReference type="PROSITE" id="PS51670">
    <property type="entry name" value="SHKT"/>
    <property type="match status" value="1"/>
</dbReference>
<evidence type="ECO:0000256" key="3">
    <source>
        <dbReference type="ARBA" id="ARBA00022692"/>
    </source>
</evidence>
<dbReference type="EMBL" id="JAUCMV010000001">
    <property type="protein sequence ID" value="KAK0427627.1"/>
    <property type="molecule type" value="Genomic_DNA"/>
</dbReference>
<reference evidence="11" key="1">
    <citation type="submission" date="2023-06" db="EMBL/GenBank/DDBJ databases">
        <title>Genomic analysis of the entomopathogenic nematode Steinernema hermaphroditum.</title>
        <authorList>
            <person name="Schwarz E.M."/>
            <person name="Heppert J.K."/>
            <person name="Baniya A."/>
            <person name="Schwartz H.T."/>
            <person name="Tan C.-H."/>
            <person name="Antoshechkin I."/>
            <person name="Sternberg P.W."/>
            <person name="Goodrich-Blair H."/>
            <person name="Dillman A.R."/>
        </authorList>
    </citation>
    <scope>NUCLEOTIDE SEQUENCE</scope>
    <source>
        <strain evidence="11">PS9179</strain>
        <tissue evidence="11">Whole animal</tissue>
    </source>
</reference>
<dbReference type="AlphaFoldDB" id="A0AA39INL6"/>
<dbReference type="Gene3D" id="1.10.10.1940">
    <property type="match status" value="1"/>
</dbReference>
<sequence length="395" mass="44327">MRFCRCDADSANAESSTTSAAGYGIWYNRLRNAFWPTPNVSVFPPKEPVTGEEAKAVEQQSAEPRKAPETGWERVLEMYDDGDVHMEIDVTRKVTRAAFIGGFFFGGYNGHMMNKERYDMHAVGKKFLSARDAMKRRLDYSIVMFAKNGFRMGFKSAALVGSVVFLSTHITRYRDRFSLAYFPAISGANAIILHQASVGSMLAFPVGIIGSMKALGLGITSGLSLSMVAFLYALAVDKSVDGAYNQFRKEYESELREERLLNERAVKLMHEEKIFWKQSAIRKIKQMDEAKLLENDRHLHYLHLSHNALQGIFAYVAFVVVHAQYPCLDDADHTCPPGLVCDLTTLNCEEQGKTAACVDNFKGKGDCAQFKRRGFCKNGEESLVKKWCAKTCDMC</sequence>
<dbReference type="InterPro" id="IPR055299">
    <property type="entry name" value="TIMMDC1"/>
</dbReference>
<dbReference type="PANTHER" id="PTHR13002:SF1">
    <property type="entry name" value="COMPLEX I ASSEMBLY FACTOR TIMMDC1, MITOCHONDRIAL"/>
    <property type="match status" value="1"/>
</dbReference>
<comment type="caution">
    <text evidence="11">The sequence shown here is derived from an EMBL/GenBank/DDBJ whole genome shotgun (WGS) entry which is preliminary data.</text>
</comment>
<keyword evidence="3 9" id="KW-0812">Transmembrane</keyword>
<evidence type="ECO:0000259" key="10">
    <source>
        <dbReference type="PROSITE" id="PS51670"/>
    </source>
</evidence>
<evidence type="ECO:0000256" key="6">
    <source>
        <dbReference type="ARBA" id="ARBA00040778"/>
    </source>
</evidence>
<keyword evidence="12" id="KW-1185">Reference proteome</keyword>
<evidence type="ECO:0000256" key="9">
    <source>
        <dbReference type="SAM" id="Phobius"/>
    </source>
</evidence>
<dbReference type="PANTHER" id="PTHR13002">
    <property type="entry name" value="C3ORF1 PROTEIN-RELATED"/>
    <property type="match status" value="1"/>
</dbReference>
<feature type="transmembrane region" description="Helical" evidence="9">
    <location>
        <begin position="214"/>
        <end position="235"/>
    </location>
</feature>
<accession>A0AA39INL6</accession>
<comment type="caution">
    <text evidence="8">Lacks conserved residue(s) required for the propagation of feature annotation.</text>
</comment>
<feature type="transmembrane region" description="Helical" evidence="9">
    <location>
        <begin position="179"/>
        <end position="202"/>
    </location>
</feature>
<evidence type="ECO:0000313" key="12">
    <source>
        <dbReference type="Proteomes" id="UP001175271"/>
    </source>
</evidence>
<dbReference type="Pfam" id="PF01549">
    <property type="entry name" value="ShK"/>
    <property type="match status" value="1"/>
</dbReference>
<evidence type="ECO:0000256" key="4">
    <source>
        <dbReference type="ARBA" id="ARBA00022989"/>
    </source>
</evidence>
<feature type="domain" description="ShKT" evidence="10">
    <location>
        <begin position="357"/>
        <end position="395"/>
    </location>
</feature>
<dbReference type="GO" id="GO:0016020">
    <property type="term" value="C:membrane"/>
    <property type="evidence" value="ECO:0007669"/>
    <property type="project" value="UniProtKB-SubCell"/>
</dbReference>
<dbReference type="InterPro" id="IPR003582">
    <property type="entry name" value="ShKT_dom"/>
</dbReference>